<protein>
    <recommendedName>
        <fullName evidence="7">C4-dicarboxylate ABC transporter substrate-binding protein</fullName>
    </recommendedName>
</protein>
<evidence type="ECO:0000256" key="1">
    <source>
        <dbReference type="ARBA" id="ARBA00009023"/>
    </source>
</evidence>
<proteinExistence type="inferred from homology"/>
<dbReference type="InterPro" id="IPR038404">
    <property type="entry name" value="TRAP_DctP_sf"/>
</dbReference>
<dbReference type="Pfam" id="PF03480">
    <property type="entry name" value="DctP"/>
    <property type="match status" value="1"/>
</dbReference>
<accession>A0A369WLK6</accession>
<feature type="signal peptide" evidence="4">
    <location>
        <begin position="1"/>
        <end position="30"/>
    </location>
</feature>
<dbReference type="RefSeq" id="WP_114695235.1">
    <property type="nucleotide sequence ID" value="NZ_QQOH01000002.1"/>
</dbReference>
<organism evidence="5 6">
    <name type="scientific">Motiliproteus coralliicola</name>
    <dbReference type="NCBI Taxonomy" id="2283196"/>
    <lineage>
        <taxon>Bacteria</taxon>
        <taxon>Pseudomonadati</taxon>
        <taxon>Pseudomonadota</taxon>
        <taxon>Gammaproteobacteria</taxon>
        <taxon>Oceanospirillales</taxon>
        <taxon>Oceanospirillaceae</taxon>
        <taxon>Motiliproteus</taxon>
    </lineage>
</organism>
<evidence type="ECO:0000256" key="3">
    <source>
        <dbReference type="ARBA" id="ARBA00022729"/>
    </source>
</evidence>
<dbReference type="EMBL" id="QQOH01000002">
    <property type="protein sequence ID" value="RDE22602.1"/>
    <property type="molecule type" value="Genomic_DNA"/>
</dbReference>
<keyword evidence="6" id="KW-1185">Reference proteome</keyword>
<dbReference type="Gene3D" id="3.40.190.170">
    <property type="entry name" value="Bacterial extracellular solute-binding protein, family 7"/>
    <property type="match status" value="1"/>
</dbReference>
<dbReference type="AlphaFoldDB" id="A0A369WLK6"/>
<dbReference type="Proteomes" id="UP000253769">
    <property type="component" value="Unassembled WGS sequence"/>
</dbReference>
<dbReference type="OrthoDB" id="8690069at2"/>
<evidence type="ECO:0000256" key="4">
    <source>
        <dbReference type="SAM" id="SignalP"/>
    </source>
</evidence>
<reference evidence="5 6" key="1">
    <citation type="submission" date="2018-07" db="EMBL/GenBank/DDBJ databases">
        <title>Motiliproteus coralliicola sp. nov., a bacterium isolated from Coral.</title>
        <authorList>
            <person name="Wang G."/>
        </authorList>
    </citation>
    <scope>NUCLEOTIDE SEQUENCE [LARGE SCALE GENOMIC DNA]</scope>
    <source>
        <strain evidence="5 6">C34</strain>
    </source>
</reference>
<feature type="chain" id="PRO_5017050400" description="C4-dicarboxylate ABC transporter substrate-binding protein" evidence="4">
    <location>
        <begin position="31"/>
        <end position="341"/>
    </location>
</feature>
<dbReference type="GO" id="GO:0055085">
    <property type="term" value="P:transmembrane transport"/>
    <property type="evidence" value="ECO:0007669"/>
    <property type="project" value="InterPro"/>
</dbReference>
<keyword evidence="3 4" id="KW-0732">Signal</keyword>
<name>A0A369WLK6_9GAMM</name>
<dbReference type="PANTHER" id="PTHR33376:SF7">
    <property type="entry name" value="C4-DICARBOXYLATE-BINDING PROTEIN DCTB"/>
    <property type="match status" value="1"/>
</dbReference>
<evidence type="ECO:0008006" key="7">
    <source>
        <dbReference type="Google" id="ProtNLM"/>
    </source>
</evidence>
<evidence type="ECO:0000313" key="5">
    <source>
        <dbReference type="EMBL" id="RDE22602.1"/>
    </source>
</evidence>
<dbReference type="InterPro" id="IPR018389">
    <property type="entry name" value="DctP_fam"/>
</dbReference>
<evidence type="ECO:0000256" key="2">
    <source>
        <dbReference type="ARBA" id="ARBA00022448"/>
    </source>
</evidence>
<dbReference type="PANTHER" id="PTHR33376">
    <property type="match status" value="1"/>
</dbReference>
<gene>
    <name evidence="5" type="ORF">DV711_08420</name>
</gene>
<keyword evidence="2" id="KW-0813">Transport</keyword>
<dbReference type="NCBIfam" id="NF037995">
    <property type="entry name" value="TRAP_S1"/>
    <property type="match status" value="1"/>
</dbReference>
<comment type="similarity">
    <text evidence="1">Belongs to the bacterial solute-binding protein 7 family.</text>
</comment>
<comment type="caution">
    <text evidence="5">The sequence shown here is derived from an EMBL/GenBank/DDBJ whole genome shotgun (WGS) entry which is preliminary data.</text>
</comment>
<sequence>MRSSIKHIAKLGMATLVAGALTVTATSALAGTNLRLSHSAPPGSERDLWAKEFAKRVQEQTDERVKFRVYPANQLGDWEETYDQLTQGSIDAAVQSLSTKYDKRLGISWFPYSVSDYKSAEQAWNVGGFLFNVMDNLLERQNLTLLAPYANGMGGMAVGTSVEQPENPDADHKSLKIRVWPSGAATHRPVLERLGYNTTTMPWAELYTGVQTGVIDGMIGGTPENAVRDWNGVVKTWVQLNDHFEVNWLVMNRKSISRVSEKDREIIRTIAKNIATERFERVAQADEEYRQKLRDSGVTVVTFNDAEMEAITQAVRKDVWPQIKDELGDELYQLIAEQYAK</sequence>
<evidence type="ECO:0000313" key="6">
    <source>
        <dbReference type="Proteomes" id="UP000253769"/>
    </source>
</evidence>